<evidence type="ECO:0000259" key="5">
    <source>
        <dbReference type="PROSITE" id="PS52004"/>
    </source>
</evidence>
<dbReference type="InterPro" id="IPR000794">
    <property type="entry name" value="Beta-ketoacyl_synthase"/>
</dbReference>
<comment type="similarity">
    <text evidence="2 4">Belongs to the thiolase-like superfamily. Beta-ketoacyl-ACP synthases family.</text>
</comment>
<dbReference type="InterPro" id="IPR014030">
    <property type="entry name" value="Ketoacyl_synth_N"/>
</dbReference>
<protein>
    <submittedName>
        <fullName evidence="6">Beta-ketoacyl synthase N-terminal-like domain-containing protein</fullName>
    </submittedName>
</protein>
<dbReference type="SUPFAM" id="SSF53901">
    <property type="entry name" value="Thiolase-like"/>
    <property type="match status" value="2"/>
</dbReference>
<dbReference type="EMBL" id="CP137852">
    <property type="protein sequence ID" value="WPB87525.1"/>
    <property type="molecule type" value="Genomic_DNA"/>
</dbReference>
<dbReference type="Pfam" id="PF02801">
    <property type="entry name" value="Ketoacyl-synt_C"/>
    <property type="match status" value="1"/>
</dbReference>
<sequence length="407" mass="41985">MNKRTAITGLGMVTALGFGAEANWAALVAGRSGIRRITRFDTTGMRASIAGCVDLPEDQPGLPLSVSARAQRLGEAAVGEALAQAGLAAPFDGPLCIGMPPVEIEWPQRASFSGTTYPALIASATGQQALYEEFLFGGAATRIAERFGTRGVPQVVTTACASGASAIQLALEAIRRGEAKMAIAAGSEASLQPETLIRFGLLQALSTRNDDPEGASRPFTLSRDGFVMADGAGALILEDEEHARARGATILGYVLGAGEAADTFHRTRSAPDGSAIIRCMQRALDDAGLSPGEIGYVNAHGTSTPENDKMEAMAVRALFGELPPPPVGSTKSMIGHTLSAAGAIEAGICLLALRHQMLPPTINQADVDPDLGVDTIPVARPHAFRAALSNSFGFGGQNVAVVIGAAD</sequence>
<evidence type="ECO:0000256" key="4">
    <source>
        <dbReference type="RuleBase" id="RU003694"/>
    </source>
</evidence>
<gene>
    <name evidence="6" type="ORF">R9Z33_11745</name>
</gene>
<proteinExistence type="inferred from homology"/>
<evidence type="ECO:0000313" key="7">
    <source>
        <dbReference type="Proteomes" id="UP001305521"/>
    </source>
</evidence>
<dbReference type="SMART" id="SM00825">
    <property type="entry name" value="PKS_KS"/>
    <property type="match status" value="1"/>
</dbReference>
<accession>A0ABZ0PP65</accession>
<dbReference type="InterPro" id="IPR014031">
    <property type="entry name" value="Ketoacyl_synth_C"/>
</dbReference>
<dbReference type="PANTHER" id="PTHR11712:SF336">
    <property type="entry name" value="3-OXOACYL-[ACYL-CARRIER-PROTEIN] SYNTHASE, MITOCHONDRIAL"/>
    <property type="match status" value="1"/>
</dbReference>
<dbReference type="PANTHER" id="PTHR11712">
    <property type="entry name" value="POLYKETIDE SYNTHASE-RELATED"/>
    <property type="match status" value="1"/>
</dbReference>
<evidence type="ECO:0000256" key="2">
    <source>
        <dbReference type="ARBA" id="ARBA00008467"/>
    </source>
</evidence>
<evidence type="ECO:0000256" key="1">
    <source>
        <dbReference type="ARBA" id="ARBA00005194"/>
    </source>
</evidence>
<dbReference type="InterPro" id="IPR016039">
    <property type="entry name" value="Thiolase-like"/>
</dbReference>
<keyword evidence="7" id="KW-1185">Reference proteome</keyword>
<dbReference type="InterPro" id="IPR018201">
    <property type="entry name" value="Ketoacyl_synth_AS"/>
</dbReference>
<feature type="domain" description="Ketosynthase family 3 (KS3)" evidence="5">
    <location>
        <begin position="2"/>
        <end position="405"/>
    </location>
</feature>
<organism evidence="6 7">
    <name type="scientific">Sediminicoccus rosea</name>
    <dbReference type="NCBI Taxonomy" id="1225128"/>
    <lineage>
        <taxon>Bacteria</taxon>
        <taxon>Pseudomonadati</taxon>
        <taxon>Pseudomonadota</taxon>
        <taxon>Alphaproteobacteria</taxon>
        <taxon>Acetobacterales</taxon>
        <taxon>Roseomonadaceae</taxon>
        <taxon>Sediminicoccus</taxon>
    </lineage>
</organism>
<name>A0ABZ0PP65_9PROT</name>
<reference evidence="6 7" key="1">
    <citation type="submission" date="2023-11" db="EMBL/GenBank/DDBJ databases">
        <title>Arctic aerobic anoxygenic photoheterotroph Sediminicoccus rosea KRV36 adapts its photosynthesis to long days of polar summer.</title>
        <authorList>
            <person name="Tomasch J."/>
            <person name="Kopejtka K."/>
            <person name="Bily T."/>
            <person name="Gardiner A.T."/>
            <person name="Gardian Z."/>
            <person name="Shivaramu S."/>
            <person name="Koblizek M."/>
            <person name="Engelhardt F."/>
            <person name="Kaftan D."/>
        </authorList>
    </citation>
    <scope>NUCLEOTIDE SEQUENCE [LARGE SCALE GENOMIC DNA]</scope>
    <source>
        <strain evidence="6 7">R-30</strain>
    </source>
</reference>
<evidence type="ECO:0000313" key="6">
    <source>
        <dbReference type="EMBL" id="WPB87525.1"/>
    </source>
</evidence>
<dbReference type="PROSITE" id="PS00606">
    <property type="entry name" value="KS3_1"/>
    <property type="match status" value="1"/>
</dbReference>
<evidence type="ECO:0000256" key="3">
    <source>
        <dbReference type="ARBA" id="ARBA00022679"/>
    </source>
</evidence>
<dbReference type="Proteomes" id="UP001305521">
    <property type="component" value="Chromosome"/>
</dbReference>
<dbReference type="InterPro" id="IPR020841">
    <property type="entry name" value="PKS_Beta-ketoAc_synthase_dom"/>
</dbReference>
<dbReference type="RefSeq" id="WP_318651477.1">
    <property type="nucleotide sequence ID" value="NZ_CP137852.1"/>
</dbReference>
<dbReference type="Pfam" id="PF00109">
    <property type="entry name" value="ketoacyl-synt"/>
    <property type="match status" value="1"/>
</dbReference>
<dbReference type="Gene3D" id="3.40.47.10">
    <property type="match status" value="1"/>
</dbReference>
<keyword evidence="3 4" id="KW-0808">Transferase</keyword>
<dbReference type="PROSITE" id="PS52004">
    <property type="entry name" value="KS3_2"/>
    <property type="match status" value="1"/>
</dbReference>
<dbReference type="CDD" id="cd00834">
    <property type="entry name" value="KAS_I_II"/>
    <property type="match status" value="1"/>
</dbReference>
<comment type="pathway">
    <text evidence="1">Lipid metabolism; fatty acid biosynthesis.</text>
</comment>